<evidence type="ECO:0000313" key="1">
    <source>
        <dbReference type="EMBL" id="KAJ8875366.1"/>
    </source>
</evidence>
<comment type="caution">
    <text evidence="1">The sequence shown here is derived from an EMBL/GenBank/DDBJ whole genome shotgun (WGS) entry which is preliminary data.</text>
</comment>
<proteinExistence type="predicted"/>
<dbReference type="Proteomes" id="UP001159363">
    <property type="component" value="Chromosome 8"/>
</dbReference>
<dbReference type="PANTHER" id="PTHR10773:SF19">
    <property type="match status" value="1"/>
</dbReference>
<name>A0ABQ9GTK8_9NEOP</name>
<reference evidence="1 2" key="1">
    <citation type="submission" date="2023-02" db="EMBL/GenBank/DDBJ databases">
        <title>LHISI_Scaffold_Assembly.</title>
        <authorList>
            <person name="Stuart O.P."/>
            <person name="Cleave R."/>
            <person name="Magrath M.J.L."/>
            <person name="Mikheyev A.S."/>
        </authorList>
    </citation>
    <scope>NUCLEOTIDE SEQUENCE [LARGE SCALE GENOMIC DNA]</scope>
    <source>
        <strain evidence="1">Daus_M_001</strain>
        <tissue evidence="1">Leg muscle</tissue>
    </source>
</reference>
<sequence>MWFVCTEHNSGDLHVQYDYYRTIFNEEFNIGFGSPCVEKCSTCCQLEIKISAERSKPEKTNLTLQLKVHKKRAEVFYQILREEMESNITFSYDCEKNLALPKIPDQATYYARQLYLYNSTICQGSSKSSQTKDNTFCSVWTENEFSKGSNQIASAIHH</sequence>
<keyword evidence="2" id="KW-1185">Reference proteome</keyword>
<organism evidence="1 2">
    <name type="scientific">Dryococelus australis</name>
    <dbReference type="NCBI Taxonomy" id="614101"/>
    <lineage>
        <taxon>Eukaryota</taxon>
        <taxon>Metazoa</taxon>
        <taxon>Ecdysozoa</taxon>
        <taxon>Arthropoda</taxon>
        <taxon>Hexapoda</taxon>
        <taxon>Insecta</taxon>
        <taxon>Pterygota</taxon>
        <taxon>Neoptera</taxon>
        <taxon>Polyneoptera</taxon>
        <taxon>Phasmatodea</taxon>
        <taxon>Verophasmatodea</taxon>
        <taxon>Anareolatae</taxon>
        <taxon>Phasmatidae</taxon>
        <taxon>Eurycanthinae</taxon>
        <taxon>Dryococelus</taxon>
    </lineage>
</organism>
<dbReference type="EMBL" id="JARBHB010000009">
    <property type="protein sequence ID" value="KAJ8875366.1"/>
    <property type="molecule type" value="Genomic_DNA"/>
</dbReference>
<gene>
    <name evidence="1" type="ORF">PR048_023261</name>
</gene>
<protein>
    <submittedName>
        <fullName evidence="1">Uncharacterized protein</fullName>
    </submittedName>
</protein>
<dbReference type="PANTHER" id="PTHR10773">
    <property type="entry name" value="DNA-DIRECTED RNA POLYMERASES I, II, AND III SUBUNIT RPABC2"/>
    <property type="match status" value="1"/>
</dbReference>
<accession>A0ABQ9GTK8</accession>
<evidence type="ECO:0000313" key="2">
    <source>
        <dbReference type="Proteomes" id="UP001159363"/>
    </source>
</evidence>